<proteinExistence type="predicted"/>
<organism evidence="1 2">
    <name type="scientific">Dyadobacter chenwenxiniae</name>
    <dbReference type="NCBI Taxonomy" id="2906456"/>
    <lineage>
        <taxon>Bacteria</taxon>
        <taxon>Pseudomonadati</taxon>
        <taxon>Bacteroidota</taxon>
        <taxon>Cytophagia</taxon>
        <taxon>Cytophagales</taxon>
        <taxon>Spirosomataceae</taxon>
        <taxon>Dyadobacter</taxon>
    </lineage>
</organism>
<dbReference type="RefSeq" id="WP_234654740.1">
    <property type="nucleotide sequence ID" value="NZ_CP094997.1"/>
</dbReference>
<dbReference type="EMBL" id="JAJTTC010000001">
    <property type="protein sequence ID" value="MCF0061449.1"/>
    <property type="molecule type" value="Genomic_DNA"/>
</dbReference>
<protein>
    <submittedName>
        <fullName evidence="1">Uncharacterized protein</fullName>
    </submittedName>
</protein>
<name>A0A9X1TE85_9BACT</name>
<comment type="caution">
    <text evidence="1">The sequence shown here is derived from an EMBL/GenBank/DDBJ whole genome shotgun (WGS) entry which is preliminary data.</text>
</comment>
<dbReference type="AlphaFoldDB" id="A0A9X1TE85"/>
<dbReference type="Proteomes" id="UP001139000">
    <property type="component" value="Unassembled WGS sequence"/>
</dbReference>
<keyword evidence="2" id="KW-1185">Reference proteome</keyword>
<accession>A0A9X1TE85</accession>
<evidence type="ECO:0000313" key="2">
    <source>
        <dbReference type="Proteomes" id="UP001139000"/>
    </source>
</evidence>
<gene>
    <name evidence="1" type="ORF">LXM26_08095</name>
</gene>
<reference evidence="1" key="1">
    <citation type="submission" date="2021-12" db="EMBL/GenBank/DDBJ databases">
        <title>Novel species in genus Dyadobacter.</title>
        <authorList>
            <person name="Ma C."/>
        </authorList>
    </citation>
    <scope>NUCLEOTIDE SEQUENCE</scope>
    <source>
        <strain evidence="1">LJ419</strain>
    </source>
</reference>
<evidence type="ECO:0000313" key="1">
    <source>
        <dbReference type="EMBL" id="MCF0061449.1"/>
    </source>
</evidence>
<sequence length="72" mass="8189">MIIEEEKELPEVIRQSLEMEQFLVETAVGSAKISQILNGKRQLDVPFLKVIHKKLGIGGNFILGRVRLARLF</sequence>